<reference evidence="2" key="1">
    <citation type="journal article" date="2009" name="Genome Res.">
        <title>Comparative genomic analyses of the human fungal pathogens Coccidioides and their relatives.</title>
        <authorList>
            <person name="Sharpton T.J."/>
            <person name="Stajich J.E."/>
            <person name="Rounsley S.D."/>
            <person name="Gardner M.J."/>
            <person name="Wortman J.R."/>
            <person name="Jordar V.S."/>
            <person name="Maiti R."/>
            <person name="Kodira C.D."/>
            <person name="Neafsey D.E."/>
            <person name="Zeng Q."/>
            <person name="Hung C.-Y."/>
            <person name="McMahan C."/>
            <person name="Muszewska A."/>
            <person name="Grynberg M."/>
            <person name="Mandel M.A."/>
            <person name="Kellner E.M."/>
            <person name="Barker B.M."/>
            <person name="Galgiani J.N."/>
            <person name="Orbach M.J."/>
            <person name="Kirkland T.N."/>
            <person name="Cole G.T."/>
            <person name="Henn M.R."/>
            <person name="Birren B.W."/>
            <person name="Taylor J.W."/>
        </authorList>
    </citation>
    <scope>NUCLEOTIDE SEQUENCE [LARGE SCALE GENOMIC DNA]</scope>
    <source>
        <strain evidence="2">UAMH 1704</strain>
    </source>
</reference>
<protein>
    <submittedName>
        <fullName evidence="1">Uncharacterized protein</fullName>
    </submittedName>
</protein>
<dbReference type="KEGG" id="ure:UREG_07317"/>
<dbReference type="AlphaFoldDB" id="C4JYR6"/>
<organism evidence="1 2">
    <name type="scientific">Uncinocarpus reesii (strain UAMH 1704)</name>
    <dbReference type="NCBI Taxonomy" id="336963"/>
    <lineage>
        <taxon>Eukaryota</taxon>
        <taxon>Fungi</taxon>
        <taxon>Dikarya</taxon>
        <taxon>Ascomycota</taxon>
        <taxon>Pezizomycotina</taxon>
        <taxon>Eurotiomycetes</taxon>
        <taxon>Eurotiomycetidae</taxon>
        <taxon>Onygenales</taxon>
        <taxon>Onygenaceae</taxon>
        <taxon>Uncinocarpus</taxon>
    </lineage>
</organism>
<dbReference type="GeneID" id="8443951"/>
<evidence type="ECO:0000313" key="2">
    <source>
        <dbReference type="Proteomes" id="UP000002058"/>
    </source>
</evidence>
<sequence>MARMQIVPLLHGSGYQVQSQHRHAALSRRAVFDLVDIPPLTSATFTCELASSRPKESPMAFAQTAELASIAISSDADTRKHGIAFLLGSSNGRASITRIKEKAVLHCQQPLIGTQPVKLTCINCIISSTGGPTPHELPAQSRQLAFETMPWNSEMSVMLIEGQVPPASNHPQ</sequence>
<dbReference type="HOGENOM" id="CLU_1556417_0_0_1"/>
<name>C4JYR6_UNCRE</name>
<dbReference type="EMBL" id="CH476619">
    <property type="protein sequence ID" value="EEP82452.1"/>
    <property type="molecule type" value="Genomic_DNA"/>
</dbReference>
<dbReference type="VEuPathDB" id="FungiDB:UREG_07317"/>
<proteinExistence type="predicted"/>
<evidence type="ECO:0000313" key="1">
    <source>
        <dbReference type="EMBL" id="EEP82452.1"/>
    </source>
</evidence>
<dbReference type="RefSeq" id="XP_002582544.1">
    <property type="nucleotide sequence ID" value="XM_002582498.1"/>
</dbReference>
<dbReference type="Proteomes" id="UP000002058">
    <property type="component" value="Unassembled WGS sequence"/>
</dbReference>
<dbReference type="InParanoid" id="C4JYR6"/>
<gene>
    <name evidence="1" type="ORF">UREG_07317</name>
</gene>
<keyword evidence="2" id="KW-1185">Reference proteome</keyword>
<accession>C4JYR6</accession>